<dbReference type="PRINTS" id="PR00082">
    <property type="entry name" value="GLFDHDRGNASE"/>
</dbReference>
<evidence type="ECO:0000256" key="2">
    <source>
        <dbReference type="ARBA" id="ARBA00023002"/>
    </source>
</evidence>
<protein>
    <recommendedName>
        <fullName evidence="3">Glutamate dehydrogenase</fullName>
    </recommendedName>
</protein>
<organism evidence="6 7">
    <name type="scientific">Bradyrhizobium canariense</name>
    <dbReference type="NCBI Taxonomy" id="255045"/>
    <lineage>
        <taxon>Bacteria</taxon>
        <taxon>Pseudomonadati</taxon>
        <taxon>Pseudomonadota</taxon>
        <taxon>Alphaproteobacteria</taxon>
        <taxon>Hyphomicrobiales</taxon>
        <taxon>Nitrobacteraceae</taxon>
        <taxon>Bradyrhizobium</taxon>
    </lineage>
</organism>
<keyword evidence="2 3" id="KW-0560">Oxidoreductase</keyword>
<dbReference type="PANTHER" id="PTHR11606:SF13">
    <property type="entry name" value="GLUTAMATE DEHYDROGENASE 1, MITOCHONDRIAL"/>
    <property type="match status" value="1"/>
</dbReference>
<dbReference type="InterPro" id="IPR046346">
    <property type="entry name" value="Aminoacid_DH-like_N_sf"/>
</dbReference>
<dbReference type="Pfam" id="PF02812">
    <property type="entry name" value="ELFV_dehydrog_N"/>
    <property type="match status" value="1"/>
</dbReference>
<comment type="caution">
    <text evidence="6">The sequence shown here is derived from an EMBL/GenBank/DDBJ whole genome shotgun (WGS) entry which is preliminary data.</text>
</comment>
<reference evidence="6 7" key="1">
    <citation type="submission" date="2017-03" db="EMBL/GenBank/DDBJ databases">
        <title>Whole genome sequences of fourteen strains of Bradyrhizobium canariense and one strain of Bradyrhizobium japonicum isolated from Lupinus (Papilionoideae: Genisteae) species in Algeria.</title>
        <authorList>
            <person name="Crovadore J."/>
            <person name="Chekireb D."/>
            <person name="Brachmann A."/>
            <person name="Chablais R."/>
            <person name="Cochard B."/>
            <person name="Lefort F."/>
        </authorList>
    </citation>
    <scope>NUCLEOTIDE SEQUENCE [LARGE SCALE GENOMIC DNA]</scope>
    <source>
        <strain evidence="6 7">UBMAN05</strain>
    </source>
</reference>
<evidence type="ECO:0000313" key="7">
    <source>
        <dbReference type="Proteomes" id="UP000193884"/>
    </source>
</evidence>
<dbReference type="InterPro" id="IPR006096">
    <property type="entry name" value="Glu/Leu/Phe/Val/Trp_DH_C"/>
</dbReference>
<dbReference type="SMART" id="SM00839">
    <property type="entry name" value="ELFV_dehydrog"/>
    <property type="match status" value="1"/>
</dbReference>
<dbReference type="CDD" id="cd01076">
    <property type="entry name" value="NAD_bind_1_Glu_DH"/>
    <property type="match status" value="1"/>
</dbReference>
<feature type="domain" description="Glutamate/phenylalanine/leucine/valine/L-tryptophan dehydrogenase C-terminal" evidence="5">
    <location>
        <begin position="186"/>
        <end position="418"/>
    </location>
</feature>
<evidence type="ECO:0000256" key="3">
    <source>
        <dbReference type="PIRNR" id="PIRNR000185"/>
    </source>
</evidence>
<dbReference type="Pfam" id="PF00208">
    <property type="entry name" value="ELFV_dehydrog"/>
    <property type="match status" value="1"/>
</dbReference>
<accession>A0ABX3X2V9</accession>
<evidence type="ECO:0000313" key="6">
    <source>
        <dbReference type="EMBL" id="OSJ28705.1"/>
    </source>
</evidence>
<dbReference type="SUPFAM" id="SSF53223">
    <property type="entry name" value="Aminoacid dehydrogenase-like, N-terminal domain"/>
    <property type="match status" value="1"/>
</dbReference>
<name>A0ABX3X2V9_9BRAD</name>
<dbReference type="Gene3D" id="3.40.50.720">
    <property type="entry name" value="NAD(P)-binding Rossmann-like Domain"/>
    <property type="match status" value="1"/>
</dbReference>
<dbReference type="Proteomes" id="UP000193884">
    <property type="component" value="Unassembled WGS sequence"/>
</dbReference>
<gene>
    <name evidence="6" type="ORF">BST63_16170</name>
</gene>
<dbReference type="Gene3D" id="3.40.50.10860">
    <property type="entry name" value="Leucine Dehydrogenase, chain A, domain 1"/>
    <property type="match status" value="1"/>
</dbReference>
<sequence length="421" mass="45834">MNSSIYAGPVFEMAKQQFVHVADHLQIPEMDRDRLLYPKRAIAVSCPIHRDDGRTEVFQGYRVQHHLTLGPTKGGTRFAPSVDIGEVAALAVWMSWKCALAGLPYGGAKGGITVDPYALSPRELEALSRRYMQEMIPFVGPHTDVMAPDMGTNEQVMAWFMDTYSMYQGQTVNEIVTGKPVSAGGTLGRREATGRGVAYLVGRVLEILGIRADGATAIVQGFGNVGAIAAYALAERGLKIIGVSDHTAAYFDPGGLDLAALHSHTSEHGHLAGFSSQSLIAPSELLVQKCDVLIPAAIEQVITGRNAGQLKCRILAEGANGPTTPEADAILHTRGDEIFVLPDILCNSGGVIVSYFEWVQDLQRLFWEQAEVFDRLYRILERSFQQTITRAKRDRISNRMAATAIGIDVVQGAKRTRGLFP</sequence>
<dbReference type="InterPro" id="IPR006095">
    <property type="entry name" value="Glu/Leu/Phe/Val/Trp_DH"/>
</dbReference>
<dbReference type="InterPro" id="IPR033524">
    <property type="entry name" value="Glu/Leu/Phe/Val_DH_AS"/>
</dbReference>
<proteinExistence type="inferred from homology"/>
<dbReference type="InterPro" id="IPR033922">
    <property type="entry name" value="NAD_bind_Glu_DH"/>
</dbReference>
<dbReference type="InterPro" id="IPR036291">
    <property type="entry name" value="NAD(P)-bd_dom_sf"/>
</dbReference>
<keyword evidence="7" id="KW-1185">Reference proteome</keyword>
<dbReference type="PANTHER" id="PTHR11606">
    <property type="entry name" value="GLUTAMATE DEHYDROGENASE"/>
    <property type="match status" value="1"/>
</dbReference>
<dbReference type="InterPro" id="IPR006097">
    <property type="entry name" value="Glu/Leu/Phe/Val/Trp_DH_dimer"/>
</dbReference>
<dbReference type="RefSeq" id="WP_085384489.1">
    <property type="nucleotide sequence ID" value="NZ_NAFJ01000149.1"/>
</dbReference>
<dbReference type="InterPro" id="IPR014362">
    <property type="entry name" value="Glu_DH"/>
</dbReference>
<dbReference type="PROSITE" id="PS00074">
    <property type="entry name" value="GLFV_DEHYDROGENASE"/>
    <property type="match status" value="1"/>
</dbReference>
<evidence type="ECO:0000259" key="5">
    <source>
        <dbReference type="SMART" id="SM00839"/>
    </source>
</evidence>
<dbReference type="EMBL" id="NAFK01000160">
    <property type="protein sequence ID" value="OSJ28705.1"/>
    <property type="molecule type" value="Genomic_DNA"/>
</dbReference>
<dbReference type="PIRSF" id="PIRSF000185">
    <property type="entry name" value="Glu_DH"/>
    <property type="match status" value="1"/>
</dbReference>
<dbReference type="SUPFAM" id="SSF51735">
    <property type="entry name" value="NAD(P)-binding Rossmann-fold domains"/>
    <property type="match status" value="1"/>
</dbReference>
<evidence type="ECO:0000256" key="4">
    <source>
        <dbReference type="RuleBase" id="RU004417"/>
    </source>
</evidence>
<evidence type="ECO:0000256" key="1">
    <source>
        <dbReference type="ARBA" id="ARBA00006382"/>
    </source>
</evidence>
<comment type="similarity">
    <text evidence="1 3 4">Belongs to the Glu/Leu/Phe/Val dehydrogenases family.</text>
</comment>